<keyword evidence="1" id="KW-0472">Membrane</keyword>
<dbReference type="AlphaFoldDB" id="C5LQB2"/>
<organism evidence="3">
    <name type="scientific">Perkinsus marinus (strain ATCC 50983 / TXsc)</name>
    <dbReference type="NCBI Taxonomy" id="423536"/>
    <lineage>
        <taxon>Eukaryota</taxon>
        <taxon>Sar</taxon>
        <taxon>Alveolata</taxon>
        <taxon>Perkinsozoa</taxon>
        <taxon>Perkinsea</taxon>
        <taxon>Perkinsida</taxon>
        <taxon>Perkinsidae</taxon>
        <taxon>Perkinsus</taxon>
    </lineage>
</organism>
<dbReference type="InParanoid" id="C5LQB2"/>
<feature type="transmembrane region" description="Helical" evidence="1">
    <location>
        <begin position="36"/>
        <end position="61"/>
    </location>
</feature>
<keyword evidence="1" id="KW-0812">Transmembrane</keyword>
<proteinExistence type="predicted"/>
<sequence>MKVLLDVGRATGMTSYQDCVKLYMGSASCRVVESVLFLDCFGATAAFMNFMFDFILMLLVSTFLPLDRELPNPTVKRSNDMILLATLCMLFAYGAVGTLGYYLWGEGLLIAKDGADVSIENRLSARWRGGIIVLAVNLNSGYHSESSDDANADNVFGAVFEPCSGEYVEADVGSCTIDGRYYV</sequence>
<gene>
    <name evidence="2" type="ORF">Pmar_PMAR023958</name>
</gene>
<dbReference type="EMBL" id="GG684516">
    <property type="protein sequence ID" value="EER01080.1"/>
    <property type="molecule type" value="Genomic_DNA"/>
</dbReference>
<dbReference type="GeneID" id="9057756"/>
<dbReference type="RefSeq" id="XP_002768362.1">
    <property type="nucleotide sequence ID" value="XM_002768316.1"/>
</dbReference>
<feature type="transmembrane region" description="Helical" evidence="1">
    <location>
        <begin position="81"/>
        <end position="104"/>
    </location>
</feature>
<reference evidence="2 3" key="1">
    <citation type="submission" date="2008-07" db="EMBL/GenBank/DDBJ databases">
        <authorList>
            <person name="El-Sayed N."/>
            <person name="Caler E."/>
            <person name="Inman J."/>
            <person name="Amedeo P."/>
            <person name="Hass B."/>
            <person name="Wortman J."/>
        </authorList>
    </citation>
    <scope>NUCLEOTIDE SEQUENCE [LARGE SCALE GENOMIC DNA]</scope>
    <source>
        <strain evidence="3">ATCC 50983 / TXsc</strain>
    </source>
</reference>
<name>C5LQB2_PERM5</name>
<keyword evidence="1" id="KW-1133">Transmembrane helix</keyword>
<dbReference type="Proteomes" id="UP000007800">
    <property type="component" value="Unassembled WGS sequence"/>
</dbReference>
<evidence type="ECO:0000313" key="3">
    <source>
        <dbReference type="Proteomes" id="UP000007800"/>
    </source>
</evidence>
<evidence type="ECO:0000313" key="2">
    <source>
        <dbReference type="EMBL" id="EER01080.1"/>
    </source>
</evidence>
<keyword evidence="3" id="KW-1185">Reference proteome</keyword>
<accession>C5LQB2</accession>
<evidence type="ECO:0000256" key="1">
    <source>
        <dbReference type="SAM" id="Phobius"/>
    </source>
</evidence>
<protein>
    <submittedName>
        <fullName evidence="2">Uncharacterized protein</fullName>
    </submittedName>
</protein>